<feature type="chain" id="PRO_5045922237" evidence="4">
    <location>
        <begin position="25"/>
        <end position="348"/>
    </location>
</feature>
<dbReference type="RefSeq" id="WP_258986212.1">
    <property type="nucleotide sequence ID" value="NZ_JALIGE010000064.1"/>
</dbReference>
<proteinExistence type="inferred from homology"/>
<protein>
    <submittedName>
        <fullName evidence="5">TRAP transporter substrate-binding protein DctP</fullName>
    </submittedName>
</protein>
<reference evidence="5 6" key="1">
    <citation type="submission" date="2022-04" db="EMBL/GenBank/DDBJ databases">
        <title>Proposal of a three novel species of Scandinavium, Scandinavium hiltneri, Scandinavium manionii, Scandinavium tedordense.</title>
        <authorList>
            <person name="Maddock D.W."/>
            <person name="Brady C.L."/>
            <person name="Denman S."/>
            <person name="Arnold D."/>
        </authorList>
    </citation>
    <scope>NUCLEOTIDE SEQUENCE [LARGE SCALE GENOMIC DNA]</scope>
    <source>
        <strain evidence="5 6">H11S7</strain>
    </source>
</reference>
<dbReference type="NCBIfam" id="NF037995">
    <property type="entry name" value="TRAP_S1"/>
    <property type="match status" value="1"/>
</dbReference>
<dbReference type="EMBL" id="JALIGE010000064">
    <property type="protein sequence ID" value="MCS2159700.1"/>
    <property type="molecule type" value="Genomic_DNA"/>
</dbReference>
<keyword evidence="3 4" id="KW-0732">Signal</keyword>
<organism evidence="5 6">
    <name type="scientific">Scandinavium hiltneri</name>
    <dbReference type="NCBI Taxonomy" id="2926519"/>
    <lineage>
        <taxon>Bacteria</taxon>
        <taxon>Pseudomonadati</taxon>
        <taxon>Pseudomonadota</taxon>
        <taxon>Gammaproteobacteria</taxon>
        <taxon>Enterobacterales</taxon>
        <taxon>Enterobacteriaceae</taxon>
        <taxon>Scandinavium</taxon>
    </lineage>
</organism>
<evidence type="ECO:0000256" key="4">
    <source>
        <dbReference type="SAM" id="SignalP"/>
    </source>
</evidence>
<dbReference type="InterPro" id="IPR018389">
    <property type="entry name" value="DctP_fam"/>
</dbReference>
<keyword evidence="2" id="KW-0813">Transport</keyword>
<keyword evidence="6" id="KW-1185">Reference proteome</keyword>
<gene>
    <name evidence="5" type="primary">dctP</name>
    <name evidence="5" type="ORF">MUU47_00815</name>
</gene>
<dbReference type="PANTHER" id="PTHR33376">
    <property type="match status" value="1"/>
</dbReference>
<dbReference type="PANTHER" id="PTHR33376:SF7">
    <property type="entry name" value="C4-DICARBOXYLATE-BINDING PROTEIN DCTB"/>
    <property type="match status" value="1"/>
</dbReference>
<name>A0ABT2DVQ7_9ENTR</name>
<feature type="signal peptide" evidence="4">
    <location>
        <begin position="1"/>
        <end position="24"/>
    </location>
</feature>
<accession>A0ABT2DVQ7</accession>
<dbReference type="InterPro" id="IPR038404">
    <property type="entry name" value="TRAP_DctP_sf"/>
</dbReference>
<evidence type="ECO:0000256" key="1">
    <source>
        <dbReference type="ARBA" id="ARBA00009023"/>
    </source>
</evidence>
<comment type="caution">
    <text evidence="5">The sequence shown here is derived from an EMBL/GenBank/DDBJ whole genome shotgun (WGS) entry which is preliminary data.</text>
</comment>
<dbReference type="Gene3D" id="3.40.190.170">
    <property type="entry name" value="Bacterial extracellular solute-binding protein, family 7"/>
    <property type="match status" value="1"/>
</dbReference>
<dbReference type="Proteomes" id="UP001205357">
    <property type="component" value="Unassembled WGS sequence"/>
</dbReference>
<evidence type="ECO:0000313" key="6">
    <source>
        <dbReference type="Proteomes" id="UP001205357"/>
    </source>
</evidence>
<evidence type="ECO:0000313" key="5">
    <source>
        <dbReference type="EMBL" id="MCS2159700.1"/>
    </source>
</evidence>
<sequence>MKLKTFLVQSAALALLISISPVQAETVLRYTDHEPLSNMRTKVIKDVFFAAIAEESHGRLRVEDHWNGELSVSYDALKTVSEGKIADMGIVVPEYTAEQLPLHQIFKSFPLGPDNGDAQVEFFHNVFRDLPQFSAELAANNLVNLQFFLGYPAAFFSTSPSLKYDNLKNTTWRTASFWHQAYLENAGAKVVKMPWDTQITDALRNGTLSGLLVNLDSGDDIHAWQAAKEVRVSPRLWMGHVYLLVMNKTRWENLPEEDKAAIRRAAARTEKTLGVTLDASLKQMTQNMSQQGAHVRTLTPEELNTWQRTSRYQAVQADWVKKQEANGVANAGETLNAVAKQLHTITKE</sequence>
<evidence type="ECO:0000256" key="3">
    <source>
        <dbReference type="ARBA" id="ARBA00022729"/>
    </source>
</evidence>
<evidence type="ECO:0000256" key="2">
    <source>
        <dbReference type="ARBA" id="ARBA00022448"/>
    </source>
</evidence>
<dbReference type="Pfam" id="PF03480">
    <property type="entry name" value="DctP"/>
    <property type="match status" value="1"/>
</dbReference>
<comment type="similarity">
    <text evidence="1">Belongs to the bacterial solute-binding protein 7 family.</text>
</comment>